<reference evidence="2 3" key="1">
    <citation type="submission" date="2019-05" db="EMBL/GenBank/DDBJ databases">
        <title>Genome sequencing of F202Z8.</title>
        <authorList>
            <person name="Kwon Y.M."/>
        </authorList>
    </citation>
    <scope>NUCLEOTIDE SEQUENCE [LARGE SCALE GENOMIC DNA]</scope>
    <source>
        <strain evidence="2 3">F202Z8</strain>
    </source>
</reference>
<evidence type="ECO:0000313" key="2">
    <source>
        <dbReference type="EMBL" id="QCW98828.1"/>
    </source>
</evidence>
<dbReference type="KEGG" id="asag:FGM00_01340"/>
<dbReference type="AlphaFoldDB" id="A0A5B7SN38"/>
<dbReference type="PROSITE" id="PS51257">
    <property type="entry name" value="PROKAR_LIPOPROTEIN"/>
    <property type="match status" value="1"/>
</dbReference>
<organism evidence="2 3">
    <name type="scientific">Aggregatimonas sangjinii</name>
    <dbReference type="NCBI Taxonomy" id="2583587"/>
    <lineage>
        <taxon>Bacteria</taxon>
        <taxon>Pseudomonadati</taxon>
        <taxon>Bacteroidota</taxon>
        <taxon>Flavobacteriia</taxon>
        <taxon>Flavobacteriales</taxon>
        <taxon>Flavobacteriaceae</taxon>
        <taxon>Aggregatimonas</taxon>
    </lineage>
</organism>
<evidence type="ECO:0008006" key="4">
    <source>
        <dbReference type="Google" id="ProtNLM"/>
    </source>
</evidence>
<evidence type="ECO:0000256" key="1">
    <source>
        <dbReference type="SAM" id="SignalP"/>
    </source>
</evidence>
<sequence>MKTKPFLLPICSVLFLLFVSCTADDNLSIDEGDLRGVWELAEFKVFDDATNTALPNAEFILSELLAIDCKILQYNFRADGTLITESTIHYIHTDPEIIACPSGVSTTFTGSWELNGSKLTLGDDASGSSDTIDILLAKNTLKIAGEELDPETLAGSEFVLRRR</sequence>
<feature type="chain" id="PRO_5022826102" description="Lipocalin-like domain-containing protein" evidence="1">
    <location>
        <begin position="24"/>
        <end position="163"/>
    </location>
</feature>
<accession>A0A5B7SN38</accession>
<keyword evidence="3" id="KW-1185">Reference proteome</keyword>
<protein>
    <recommendedName>
        <fullName evidence="4">Lipocalin-like domain-containing protein</fullName>
    </recommendedName>
</protein>
<dbReference type="Proteomes" id="UP000310017">
    <property type="component" value="Chromosome"/>
</dbReference>
<evidence type="ECO:0000313" key="3">
    <source>
        <dbReference type="Proteomes" id="UP000310017"/>
    </source>
</evidence>
<dbReference type="EMBL" id="CP040710">
    <property type="protein sequence ID" value="QCW98828.1"/>
    <property type="molecule type" value="Genomic_DNA"/>
</dbReference>
<proteinExistence type="predicted"/>
<name>A0A5B7SN38_9FLAO</name>
<feature type="signal peptide" evidence="1">
    <location>
        <begin position="1"/>
        <end position="23"/>
    </location>
</feature>
<keyword evidence="1" id="KW-0732">Signal</keyword>
<dbReference type="OrthoDB" id="1434105at2"/>
<gene>
    <name evidence="2" type="ORF">FGM00_01340</name>
</gene>
<dbReference type="RefSeq" id="WP_138851183.1">
    <property type="nucleotide sequence ID" value="NZ_CP040710.1"/>
</dbReference>